<proteinExistence type="predicted"/>
<keyword evidence="4" id="KW-1185">Reference proteome</keyword>
<accession>A0A1G8D748</accession>
<gene>
    <name evidence="1" type="ORF">K3F53_15190</name>
    <name evidence="2" type="ORF">SAMN04489735_10313</name>
</gene>
<name>A0A1G8D748_ANETH</name>
<reference evidence="2 3" key="1">
    <citation type="submission" date="2016-10" db="EMBL/GenBank/DDBJ databases">
        <authorList>
            <person name="de Groot N.N."/>
        </authorList>
    </citation>
    <scope>NUCLEOTIDE SEQUENCE [LARGE SCALE GENOMIC DNA]</scope>
    <source>
        <strain evidence="2 3">L 420-91</strain>
    </source>
</reference>
<dbReference type="OrthoDB" id="2679349at2"/>
<evidence type="ECO:0000313" key="3">
    <source>
        <dbReference type="Proteomes" id="UP000198956"/>
    </source>
</evidence>
<dbReference type="AlphaFoldDB" id="A0A1G8D748"/>
<reference evidence="1 4" key="2">
    <citation type="submission" date="2021-08" db="EMBL/GenBank/DDBJ databases">
        <title>Complete genome sequence of the strain Aneurinibacillus thermoaerophilus CCM 8960.</title>
        <authorList>
            <person name="Musilova J."/>
            <person name="Kourilova X."/>
            <person name="Pernicova I."/>
            <person name="Bezdicek M."/>
            <person name="Lengerova M."/>
            <person name="Obruca S."/>
            <person name="Sedlar K."/>
        </authorList>
    </citation>
    <scope>NUCLEOTIDE SEQUENCE [LARGE SCALE GENOMIC DNA]</scope>
    <source>
        <strain evidence="1 4">CCM 8960</strain>
    </source>
</reference>
<dbReference type="RefSeq" id="WP_091260929.1">
    <property type="nucleotide sequence ID" value="NZ_CP080764.1"/>
</dbReference>
<protein>
    <submittedName>
        <fullName evidence="2">Uncharacterized protein</fullName>
    </submittedName>
</protein>
<organism evidence="2 3">
    <name type="scientific">Aneurinibacillus thermoaerophilus</name>
    <dbReference type="NCBI Taxonomy" id="143495"/>
    <lineage>
        <taxon>Bacteria</taxon>
        <taxon>Bacillati</taxon>
        <taxon>Bacillota</taxon>
        <taxon>Bacilli</taxon>
        <taxon>Bacillales</taxon>
        <taxon>Paenibacillaceae</taxon>
        <taxon>Aneurinibacillus group</taxon>
        <taxon>Aneurinibacillus</taxon>
    </lineage>
</organism>
<dbReference type="Proteomes" id="UP000826616">
    <property type="component" value="Chromosome"/>
</dbReference>
<dbReference type="GeneID" id="97142726"/>
<sequence>MKKYDQANVQILFDLFSWKKRAGEIIRFEITARGRYWIISFVSCSTTSSHEHRFASFIGDSHDELYTWALNLLTEFTLTFDKNAASFPTPVAVNIEASNQAFL</sequence>
<dbReference type="EMBL" id="CP080764">
    <property type="protein sequence ID" value="QYY42190.1"/>
    <property type="molecule type" value="Genomic_DNA"/>
</dbReference>
<evidence type="ECO:0000313" key="2">
    <source>
        <dbReference type="EMBL" id="SDH53585.1"/>
    </source>
</evidence>
<dbReference type="EMBL" id="FNDE01000031">
    <property type="protein sequence ID" value="SDH53585.1"/>
    <property type="molecule type" value="Genomic_DNA"/>
</dbReference>
<dbReference type="Proteomes" id="UP000198956">
    <property type="component" value="Unassembled WGS sequence"/>
</dbReference>
<evidence type="ECO:0000313" key="4">
    <source>
        <dbReference type="Proteomes" id="UP000826616"/>
    </source>
</evidence>
<evidence type="ECO:0000313" key="1">
    <source>
        <dbReference type="EMBL" id="QYY42190.1"/>
    </source>
</evidence>